<dbReference type="RefSeq" id="WP_142833188.1">
    <property type="nucleotide sequence ID" value="NZ_VFSV01000003.1"/>
</dbReference>
<keyword evidence="3 6" id="KW-0812">Transmembrane</keyword>
<organism evidence="7 8">
    <name type="scientific">Palleronia caenipelagi</name>
    <dbReference type="NCBI Taxonomy" id="2489174"/>
    <lineage>
        <taxon>Bacteria</taxon>
        <taxon>Pseudomonadati</taxon>
        <taxon>Pseudomonadota</taxon>
        <taxon>Alphaproteobacteria</taxon>
        <taxon>Rhodobacterales</taxon>
        <taxon>Roseobacteraceae</taxon>
        <taxon>Palleronia</taxon>
    </lineage>
</organism>
<dbReference type="GO" id="GO:0015920">
    <property type="term" value="P:lipopolysaccharide transport"/>
    <property type="evidence" value="ECO:0007669"/>
    <property type="project" value="TreeGrafter"/>
</dbReference>
<name>A0A547Q9E1_9RHOB</name>
<dbReference type="PANTHER" id="PTHR33529:SF2">
    <property type="entry name" value="LIPOPOLYSACCHARIDE EXPORT SYSTEM PERMEASE PROTEIN LPTG"/>
    <property type="match status" value="1"/>
</dbReference>
<evidence type="ECO:0000313" key="7">
    <source>
        <dbReference type="EMBL" id="TRD22998.1"/>
    </source>
</evidence>
<feature type="transmembrane region" description="Helical" evidence="6">
    <location>
        <begin position="44"/>
        <end position="77"/>
    </location>
</feature>
<dbReference type="OrthoDB" id="9798468at2"/>
<evidence type="ECO:0000256" key="3">
    <source>
        <dbReference type="ARBA" id="ARBA00022692"/>
    </source>
</evidence>
<reference evidence="7 8" key="1">
    <citation type="submission" date="2019-06" db="EMBL/GenBank/DDBJ databases">
        <title>Paenimaribius caenipelagi gen. nov., sp. nov., isolated from a tidal flat.</title>
        <authorList>
            <person name="Yoon J.-H."/>
        </authorList>
    </citation>
    <scope>NUCLEOTIDE SEQUENCE [LARGE SCALE GENOMIC DNA]</scope>
    <source>
        <strain evidence="7 8">JBTF-M29</strain>
    </source>
</reference>
<evidence type="ECO:0000256" key="6">
    <source>
        <dbReference type="SAM" id="Phobius"/>
    </source>
</evidence>
<gene>
    <name evidence="7" type="primary">lptG</name>
    <name evidence="7" type="ORF">FEV53_02200</name>
</gene>
<evidence type="ECO:0000256" key="2">
    <source>
        <dbReference type="ARBA" id="ARBA00022475"/>
    </source>
</evidence>
<dbReference type="AlphaFoldDB" id="A0A547Q9E1"/>
<dbReference type="InterPro" id="IPR030923">
    <property type="entry name" value="LptG"/>
</dbReference>
<evidence type="ECO:0000313" key="8">
    <source>
        <dbReference type="Proteomes" id="UP000318590"/>
    </source>
</evidence>
<evidence type="ECO:0000256" key="4">
    <source>
        <dbReference type="ARBA" id="ARBA00022989"/>
    </source>
</evidence>
<feature type="transmembrane region" description="Helical" evidence="6">
    <location>
        <begin position="98"/>
        <end position="117"/>
    </location>
</feature>
<keyword evidence="2" id="KW-1003">Cell membrane</keyword>
<dbReference type="NCBIfam" id="TIGR04408">
    <property type="entry name" value="LptG_lptG"/>
    <property type="match status" value="1"/>
</dbReference>
<dbReference type="Pfam" id="PF03739">
    <property type="entry name" value="LptF_LptG"/>
    <property type="match status" value="1"/>
</dbReference>
<proteinExistence type="predicted"/>
<feature type="transmembrane region" description="Helical" evidence="6">
    <location>
        <begin position="337"/>
        <end position="359"/>
    </location>
</feature>
<accession>A0A547Q9E1</accession>
<comment type="caution">
    <text evidence="7">The sequence shown here is derived from an EMBL/GenBank/DDBJ whole genome shotgun (WGS) entry which is preliminary data.</text>
</comment>
<dbReference type="InterPro" id="IPR005495">
    <property type="entry name" value="LptG/LptF_permease"/>
</dbReference>
<dbReference type="EMBL" id="VFSV01000003">
    <property type="protein sequence ID" value="TRD22998.1"/>
    <property type="molecule type" value="Genomic_DNA"/>
</dbReference>
<feature type="transmembrane region" description="Helical" evidence="6">
    <location>
        <begin position="281"/>
        <end position="302"/>
    </location>
</feature>
<keyword evidence="5 6" id="KW-0472">Membrane</keyword>
<dbReference type="GO" id="GO:0043190">
    <property type="term" value="C:ATP-binding cassette (ABC) transporter complex"/>
    <property type="evidence" value="ECO:0007669"/>
    <property type="project" value="InterPro"/>
</dbReference>
<evidence type="ECO:0000256" key="1">
    <source>
        <dbReference type="ARBA" id="ARBA00004651"/>
    </source>
</evidence>
<evidence type="ECO:0000256" key="5">
    <source>
        <dbReference type="ARBA" id="ARBA00023136"/>
    </source>
</evidence>
<dbReference type="Proteomes" id="UP000318590">
    <property type="component" value="Unassembled WGS sequence"/>
</dbReference>
<comment type="subcellular location">
    <subcellularLocation>
        <location evidence="1">Cell membrane</location>
        <topology evidence="1">Multi-pass membrane protein</topology>
    </subcellularLocation>
</comment>
<protein>
    <submittedName>
        <fullName evidence="7">LPS export ABC transporter permease LptG</fullName>
    </submittedName>
</protein>
<keyword evidence="8" id="KW-1185">Reference proteome</keyword>
<keyword evidence="4 6" id="KW-1133">Transmembrane helix</keyword>
<dbReference type="GO" id="GO:0055085">
    <property type="term" value="P:transmembrane transport"/>
    <property type="evidence" value="ECO:0007669"/>
    <property type="project" value="InterPro"/>
</dbReference>
<dbReference type="PANTHER" id="PTHR33529">
    <property type="entry name" value="SLR0882 PROTEIN-RELATED"/>
    <property type="match status" value="1"/>
</dbReference>
<feature type="transmembrane region" description="Helical" evidence="6">
    <location>
        <begin position="309"/>
        <end position="331"/>
    </location>
</feature>
<sequence length="364" mass="39520">MIFDFYLARRFAGTLLFVTGIFFGILVLIDLVDQVRRFEGDGVAFLSLLGLTILSVPSTLYAILPLLTIIATLTLFLSLSKTSELVVVRAAGRSGSRALLPPVLVTLVFGIFAVAVLNPMIAATDAAYEAQKETLLGDNRTELSVGNDGLWLRQGNTDGQIVIHAERASADGRVLRNVTFLGFDQSDGPSFRIAADEARLMDGNWVLANAKEWRFDMFNPELRAVRHDRLSVPSDLTAEQILDSFGAPDSISIWALPGFIDDLQQAGFSALRHQVHLQKELSVPLLLVAMVLVGATFTMGHFRGMRTGLMVLSSLTLGFALFFSQNFAQILAESGQIPILLGTWGPPAAAILLPLGLLLHLEDG</sequence>
<feature type="transmembrane region" description="Helical" evidence="6">
    <location>
        <begin position="12"/>
        <end position="32"/>
    </location>
</feature>